<organism evidence="1 2">
    <name type="scientific">Zooshikella harenae</name>
    <dbReference type="NCBI Taxonomy" id="2827238"/>
    <lineage>
        <taxon>Bacteria</taxon>
        <taxon>Pseudomonadati</taxon>
        <taxon>Pseudomonadota</taxon>
        <taxon>Gammaproteobacteria</taxon>
        <taxon>Oceanospirillales</taxon>
        <taxon>Zooshikellaceae</taxon>
        <taxon>Zooshikella</taxon>
    </lineage>
</organism>
<reference evidence="1 2" key="1">
    <citation type="submission" date="2021-04" db="EMBL/GenBank/DDBJ databases">
        <authorList>
            <person name="Pira H."/>
            <person name="Risdian C."/>
            <person name="Wink J."/>
        </authorList>
    </citation>
    <scope>NUCLEOTIDE SEQUENCE [LARGE SCALE GENOMIC DNA]</scope>
    <source>
        <strain evidence="1 2">WH53</strain>
    </source>
</reference>
<evidence type="ECO:0008006" key="3">
    <source>
        <dbReference type="Google" id="ProtNLM"/>
    </source>
</evidence>
<protein>
    <recommendedName>
        <fullName evidence="3">Peptidase MA-like domain-containing protein</fullName>
    </recommendedName>
</protein>
<dbReference type="Proteomes" id="UP000690515">
    <property type="component" value="Unassembled WGS sequence"/>
</dbReference>
<evidence type="ECO:0000313" key="1">
    <source>
        <dbReference type="EMBL" id="MBU2712657.1"/>
    </source>
</evidence>
<sequence>MSKWLMQAGTIVLALFHVIAHANDKPLVYWVYVNEQKPNLIDIKVDTSKLGIFSLEQSRSLKKAESQSEASITCYKPGGKTSVKINFNQQISCQSITWHTELTVLSDFDYNASSQQSIYSPSGWWLLFEWDNFHRLKGIENAKVCIANNKPKSKKEKNIALCSPLPQSDQPPLLLAWGKPSTRINVENLKLTIYADNELLIHEIKTIKESLQKQYSYLQTVFSQPEHMNQVRDWSLIWVGIDKKHKSLGGAAGSEAYISNYLVDKKQLTKQSIPMLLKVSAHETVHSITEYPFPLWISESLAEYYAYKSMQFISYSVNDPLTEWKQKRNVIPHAKTGLYEANLKVSEQHDMSYYPLFYVKGAAFWQALDKALQDKQKTLDTFIPLLSTETTQHKLNNAFIRQVEGIIGSQHWQTLAKDYF</sequence>
<proteinExistence type="predicted"/>
<dbReference type="SUPFAM" id="SSF55486">
    <property type="entry name" value="Metalloproteases ('zincins'), catalytic domain"/>
    <property type="match status" value="1"/>
</dbReference>
<dbReference type="EMBL" id="JAGSOY010000044">
    <property type="protein sequence ID" value="MBU2712657.1"/>
    <property type="molecule type" value="Genomic_DNA"/>
</dbReference>
<keyword evidence="2" id="KW-1185">Reference proteome</keyword>
<accession>A0ABS5ZF19</accession>
<comment type="caution">
    <text evidence="1">The sequence shown here is derived from an EMBL/GenBank/DDBJ whole genome shotgun (WGS) entry which is preliminary data.</text>
</comment>
<name>A0ABS5ZF19_9GAMM</name>
<dbReference type="RefSeq" id="WP_215820884.1">
    <property type="nucleotide sequence ID" value="NZ_JAGSOY010000044.1"/>
</dbReference>
<gene>
    <name evidence="1" type="ORF">KCG35_16435</name>
</gene>
<evidence type="ECO:0000313" key="2">
    <source>
        <dbReference type="Proteomes" id="UP000690515"/>
    </source>
</evidence>